<dbReference type="HOGENOM" id="CLU_478105_0_0_9"/>
<dbReference type="InterPro" id="IPR051465">
    <property type="entry name" value="Cell_Envelope_Struct_Comp"/>
</dbReference>
<dbReference type="STRING" id="335541.Swol_2183"/>
<proteinExistence type="predicted"/>
<feature type="domain" description="SLH" evidence="4">
    <location>
        <begin position="120"/>
        <end position="183"/>
    </location>
</feature>
<dbReference type="RefSeq" id="WP_011641565.1">
    <property type="nucleotide sequence ID" value="NC_008346.1"/>
</dbReference>
<reference evidence="6" key="1">
    <citation type="journal article" date="2010" name="Environ. Microbiol.">
        <title>The genome of Syntrophomonas wolfei: new insights into syntrophic metabolism and biohydrogen production.</title>
        <authorList>
            <person name="Sieber J.R."/>
            <person name="Sims D.R."/>
            <person name="Han C."/>
            <person name="Kim E."/>
            <person name="Lykidis A."/>
            <person name="Lapidus A.L."/>
            <person name="McDonnald E."/>
            <person name="Rohlin L."/>
            <person name="Culley D.E."/>
            <person name="Gunsalus R."/>
            <person name="McInerney M.J."/>
        </authorList>
    </citation>
    <scope>NUCLEOTIDE SEQUENCE [LARGE SCALE GENOMIC DNA]</scope>
    <source>
        <strain evidence="6">DSM 2245B / Goettingen</strain>
    </source>
</reference>
<sequence length="570" mass="62256">MKRTLSSILALLLVALLSTGVMAKPDNGHGWGNSNSNPKAENSQKLSAPGQQKQMESRSQEEKSLKSEQKAIKQEQKTTRQEEKVAKQEQKAVKKSLQERVKTSLREEYRFYNSDNPDQRKAVRFTDSQRHWGAQCIEEMAAIGLLRGYPDGTFKPDQKLTQAEALSLAMRVAADDAARDANDEEISDEEQSKLAGIPAWLRGDADKAAKKGIIKLNRFHSAVQASRVQVVVMIAKALGLEPADTTNIPFKDGLLISREDVGYILVLYQEGIISGNPNGNFNPNSAITRAEMASILQRLLNKGEIISVSLPATATVQQGKSITLQAVVKYSDGSSDNNVKWSSSDSNLATVENGVVTAAADKTGTLNIIATASRGESSKSATCEVTVVEKLPVIAASLKETGKVGGHDGQVYQEYIFEVDTKQISLAQDNVKSISLQKDNADALQLTPNTDSTLWFNVQKPSGKYSLKVVDKDDKNYEAILEWTAPVEVAAVATGRSGEHNGNSYSEYKLGDLDLSSFTCMFQIKPDGQVSELTANSDSNLWFKTNAQLTGQHIFLIKKSNVWYSSTISI</sequence>
<feature type="region of interest" description="Disordered" evidence="2">
    <location>
        <begin position="27"/>
        <end position="95"/>
    </location>
</feature>
<dbReference type="OrthoDB" id="1804207at2"/>
<feature type="compositionally biased region" description="Polar residues" evidence="2">
    <location>
        <begin position="32"/>
        <end position="54"/>
    </location>
</feature>
<evidence type="ECO:0000313" key="6">
    <source>
        <dbReference type="Proteomes" id="UP000001968"/>
    </source>
</evidence>
<evidence type="ECO:0000259" key="4">
    <source>
        <dbReference type="PROSITE" id="PS51272"/>
    </source>
</evidence>
<keyword evidence="1" id="KW-0677">Repeat</keyword>
<dbReference type="Proteomes" id="UP000001968">
    <property type="component" value="Chromosome"/>
</dbReference>
<feature type="signal peptide" evidence="3">
    <location>
        <begin position="1"/>
        <end position="23"/>
    </location>
</feature>
<feature type="chain" id="PRO_5004168540" description="SLH domain-containing protein" evidence="3">
    <location>
        <begin position="24"/>
        <end position="570"/>
    </location>
</feature>
<dbReference type="InterPro" id="IPR003343">
    <property type="entry name" value="Big_2"/>
</dbReference>
<dbReference type="Pfam" id="PF00395">
    <property type="entry name" value="SLH"/>
    <property type="match status" value="2"/>
</dbReference>
<feature type="domain" description="SLH" evidence="4">
    <location>
        <begin position="247"/>
        <end position="310"/>
    </location>
</feature>
<dbReference type="Pfam" id="PF02368">
    <property type="entry name" value="Big_2"/>
    <property type="match status" value="1"/>
</dbReference>
<feature type="compositionally biased region" description="Basic and acidic residues" evidence="2">
    <location>
        <begin position="55"/>
        <end position="95"/>
    </location>
</feature>
<evidence type="ECO:0000313" key="5">
    <source>
        <dbReference type="EMBL" id="ABI69474.1"/>
    </source>
</evidence>
<dbReference type="EMBL" id="CP000448">
    <property type="protein sequence ID" value="ABI69474.1"/>
    <property type="molecule type" value="Genomic_DNA"/>
</dbReference>
<dbReference type="eggNOG" id="COG5492">
    <property type="taxonomic scope" value="Bacteria"/>
</dbReference>
<protein>
    <recommendedName>
        <fullName evidence="4">SLH domain-containing protein</fullName>
    </recommendedName>
</protein>
<gene>
    <name evidence="5" type="ordered locus">Swol_2183</name>
</gene>
<dbReference type="PANTHER" id="PTHR43308">
    <property type="entry name" value="OUTER MEMBRANE PROTEIN ALPHA-RELATED"/>
    <property type="match status" value="1"/>
</dbReference>
<dbReference type="AlphaFoldDB" id="Q0AUY0"/>
<dbReference type="PROSITE" id="PS51272">
    <property type="entry name" value="SLH"/>
    <property type="match status" value="2"/>
</dbReference>
<evidence type="ECO:0000256" key="1">
    <source>
        <dbReference type="ARBA" id="ARBA00022737"/>
    </source>
</evidence>
<dbReference type="SMART" id="SM00635">
    <property type="entry name" value="BID_2"/>
    <property type="match status" value="1"/>
</dbReference>
<dbReference type="InterPro" id="IPR001119">
    <property type="entry name" value="SLH_dom"/>
</dbReference>
<evidence type="ECO:0000256" key="3">
    <source>
        <dbReference type="SAM" id="SignalP"/>
    </source>
</evidence>
<dbReference type="SUPFAM" id="SSF49373">
    <property type="entry name" value="Invasin/intimin cell-adhesion fragments"/>
    <property type="match status" value="1"/>
</dbReference>
<evidence type="ECO:0000256" key="2">
    <source>
        <dbReference type="SAM" id="MobiDB-lite"/>
    </source>
</evidence>
<keyword evidence="6" id="KW-1185">Reference proteome</keyword>
<dbReference type="KEGG" id="swo:Swol_2183"/>
<name>Q0AUY0_SYNWW</name>
<accession>Q0AUY0</accession>
<organism evidence="5 6">
    <name type="scientific">Syntrophomonas wolfei subsp. wolfei (strain DSM 2245B / Goettingen)</name>
    <dbReference type="NCBI Taxonomy" id="335541"/>
    <lineage>
        <taxon>Bacteria</taxon>
        <taxon>Bacillati</taxon>
        <taxon>Bacillota</taxon>
        <taxon>Clostridia</taxon>
        <taxon>Eubacteriales</taxon>
        <taxon>Syntrophomonadaceae</taxon>
        <taxon>Syntrophomonas</taxon>
    </lineage>
</organism>
<dbReference type="InterPro" id="IPR008964">
    <property type="entry name" value="Invasin/intimin_cell_adhesion"/>
</dbReference>
<dbReference type="Gene3D" id="2.60.40.1080">
    <property type="match status" value="1"/>
</dbReference>
<keyword evidence="3" id="KW-0732">Signal</keyword>